<keyword evidence="3" id="KW-1185">Reference proteome</keyword>
<accession>A0AAN8TVV8</accession>
<evidence type="ECO:0000313" key="2">
    <source>
        <dbReference type="EMBL" id="KAK6794369.1"/>
    </source>
</evidence>
<evidence type="ECO:0000256" key="1">
    <source>
        <dbReference type="SAM" id="MobiDB-lite"/>
    </source>
</evidence>
<dbReference type="EMBL" id="JBANQN010000003">
    <property type="protein sequence ID" value="KAK6794369.1"/>
    <property type="molecule type" value="Genomic_DNA"/>
</dbReference>
<name>A0AAN8TVV8_SOLBU</name>
<dbReference type="Proteomes" id="UP001371456">
    <property type="component" value="Unassembled WGS sequence"/>
</dbReference>
<proteinExistence type="predicted"/>
<dbReference type="AlphaFoldDB" id="A0AAN8TVV8"/>
<sequence>MLDALDLGDKIINFPLNFSLYEFAAFQACENNHWSLSVIYSEVELVKDASIVDDYIFHKSMLVESKNTSILVSCGKFKTIMRLMCYLAYFGGHRHVEECFVAKQIQLAKLGIANGAAMRTSILIRFRAFLVIILDRTINVSPFSVKHLWRSCILNHDLIRSHFCMDVVLHRSLTTDIVIYKTTVPIALCCNDSYDDMIASVIEAGELTCEPNDLVISYQMNERGKIHPTFIKSDRHASLYMLDIGIDGSRPTLRINVNVMPPIEPMNSFKGDNDSIGNERLGDHS</sequence>
<reference evidence="2 3" key="1">
    <citation type="submission" date="2024-02" db="EMBL/GenBank/DDBJ databases">
        <title>de novo genome assembly of Solanum bulbocastanum strain 11H21.</title>
        <authorList>
            <person name="Hosaka A.J."/>
        </authorList>
    </citation>
    <scope>NUCLEOTIDE SEQUENCE [LARGE SCALE GENOMIC DNA]</scope>
    <source>
        <tissue evidence="2">Young leaves</tissue>
    </source>
</reference>
<feature type="region of interest" description="Disordered" evidence="1">
    <location>
        <begin position="266"/>
        <end position="285"/>
    </location>
</feature>
<comment type="caution">
    <text evidence="2">The sequence shown here is derived from an EMBL/GenBank/DDBJ whole genome shotgun (WGS) entry which is preliminary data.</text>
</comment>
<gene>
    <name evidence="2" type="ORF">RDI58_007822</name>
</gene>
<evidence type="ECO:0000313" key="3">
    <source>
        <dbReference type="Proteomes" id="UP001371456"/>
    </source>
</evidence>
<organism evidence="2 3">
    <name type="scientific">Solanum bulbocastanum</name>
    <name type="common">Wild potato</name>
    <dbReference type="NCBI Taxonomy" id="147425"/>
    <lineage>
        <taxon>Eukaryota</taxon>
        <taxon>Viridiplantae</taxon>
        <taxon>Streptophyta</taxon>
        <taxon>Embryophyta</taxon>
        <taxon>Tracheophyta</taxon>
        <taxon>Spermatophyta</taxon>
        <taxon>Magnoliopsida</taxon>
        <taxon>eudicotyledons</taxon>
        <taxon>Gunneridae</taxon>
        <taxon>Pentapetalae</taxon>
        <taxon>asterids</taxon>
        <taxon>lamiids</taxon>
        <taxon>Solanales</taxon>
        <taxon>Solanaceae</taxon>
        <taxon>Solanoideae</taxon>
        <taxon>Solaneae</taxon>
        <taxon>Solanum</taxon>
    </lineage>
</organism>
<protein>
    <submittedName>
        <fullName evidence="2">Uncharacterized protein</fullName>
    </submittedName>
</protein>